<dbReference type="EMBL" id="APPZ01000007">
    <property type="protein sequence ID" value="ENV71920.1"/>
    <property type="molecule type" value="Genomic_DNA"/>
</dbReference>
<dbReference type="Proteomes" id="UP000018444">
    <property type="component" value="Unassembled WGS sequence"/>
</dbReference>
<evidence type="ECO:0000313" key="1">
    <source>
        <dbReference type="EMBL" id="ENV71920.1"/>
    </source>
</evidence>
<sequence>MIFLSLFLMSFLTKIVDFTSLGRKNAIESVLSSKKYIAIQDKKYFKLICGKDKCIYSTKTLDDFKKIKEENYEIKELKALRTDYQSADYRIFVVDTVNSESKQKMLLQINYNTKNLNKNAISNIEFRIHTQDNNPYKFSSSFNKRCFKAFSNETSKSLNSHKIDPENDTLPFFTYVEIPLNQKIRSIEPYSPAKNIRAYSYCT</sequence>
<reference evidence="1 2" key="1">
    <citation type="submission" date="2013-02" db="EMBL/GenBank/DDBJ databases">
        <title>The Genome Sequence of Acinetobacter johnsonii ANC 3681.</title>
        <authorList>
            <consortium name="The Broad Institute Genome Sequencing Platform"/>
            <consortium name="The Broad Institute Genome Sequencing Center for Infectious Disease"/>
            <person name="Cerqueira G."/>
            <person name="Feldgarden M."/>
            <person name="Courvalin P."/>
            <person name="Perichon B."/>
            <person name="Grillot-Courvalin C."/>
            <person name="Clermont D."/>
            <person name="Rocha E."/>
            <person name="Yoon E.-J."/>
            <person name="Nemec A."/>
            <person name="Walker B."/>
            <person name="Young S.K."/>
            <person name="Zeng Q."/>
            <person name="Gargeya S."/>
            <person name="Fitzgerald M."/>
            <person name="Haas B."/>
            <person name="Abouelleil A."/>
            <person name="Alvarado L."/>
            <person name="Arachchi H.M."/>
            <person name="Berlin A.M."/>
            <person name="Chapman S.B."/>
            <person name="Dewar J."/>
            <person name="Goldberg J."/>
            <person name="Griggs A."/>
            <person name="Gujja S."/>
            <person name="Hansen M."/>
            <person name="Howarth C."/>
            <person name="Imamovic A."/>
            <person name="Larimer J."/>
            <person name="McCowan C."/>
            <person name="Murphy C."/>
            <person name="Neiman D."/>
            <person name="Pearson M."/>
            <person name="Priest M."/>
            <person name="Roberts A."/>
            <person name="Saif S."/>
            <person name="Shea T."/>
            <person name="Sisk P."/>
            <person name="Sykes S."/>
            <person name="Wortman J."/>
            <person name="Nusbaum C."/>
            <person name="Birren B."/>
        </authorList>
    </citation>
    <scope>NUCLEOTIDE SEQUENCE [LARGE SCALE GENOMIC DNA]</scope>
    <source>
        <strain evidence="1 2">ANC 3681</strain>
    </source>
</reference>
<gene>
    <name evidence="1" type="ORF">F946_01376</name>
</gene>
<evidence type="ECO:0000313" key="2">
    <source>
        <dbReference type="Proteomes" id="UP000018444"/>
    </source>
</evidence>
<comment type="caution">
    <text evidence="1">The sequence shown here is derived from an EMBL/GenBank/DDBJ whole genome shotgun (WGS) entry which is preliminary data.</text>
</comment>
<organism evidence="1 2">
    <name type="scientific">Acinetobacter johnsonii ANC 3681</name>
    <dbReference type="NCBI Taxonomy" id="1217662"/>
    <lineage>
        <taxon>Bacteria</taxon>
        <taxon>Pseudomonadati</taxon>
        <taxon>Pseudomonadota</taxon>
        <taxon>Gammaproteobacteria</taxon>
        <taxon>Moraxellales</taxon>
        <taxon>Moraxellaceae</taxon>
        <taxon>Acinetobacter</taxon>
    </lineage>
</organism>
<dbReference type="AlphaFoldDB" id="N9CU15"/>
<name>N9CU15_ACIJO</name>
<accession>N9CU15</accession>
<proteinExistence type="predicted"/>
<protein>
    <submittedName>
        <fullName evidence="1">Uncharacterized protein</fullName>
    </submittedName>
</protein>
<dbReference type="PATRIC" id="fig|1217662.4.peg.1332"/>
<dbReference type="HOGENOM" id="CLU_1346517_0_0_6"/>